<dbReference type="Proteomes" id="UP000627292">
    <property type="component" value="Unassembled WGS sequence"/>
</dbReference>
<comment type="caution">
    <text evidence="2">The sequence shown here is derived from an EMBL/GenBank/DDBJ whole genome shotgun (WGS) entry which is preliminary data.</text>
</comment>
<dbReference type="RefSeq" id="WP_188957760.1">
    <property type="nucleotide sequence ID" value="NZ_BMIB01000005.1"/>
</dbReference>
<evidence type="ECO:0000313" key="2">
    <source>
        <dbReference type="EMBL" id="GGH80096.1"/>
    </source>
</evidence>
<dbReference type="Gene3D" id="3.30.750.24">
    <property type="entry name" value="STAS domain"/>
    <property type="match status" value="1"/>
</dbReference>
<dbReference type="PROSITE" id="PS50801">
    <property type="entry name" value="STAS"/>
    <property type="match status" value="1"/>
</dbReference>
<dbReference type="SUPFAM" id="SSF52091">
    <property type="entry name" value="SpoIIaa-like"/>
    <property type="match status" value="1"/>
</dbReference>
<evidence type="ECO:0000313" key="3">
    <source>
        <dbReference type="Proteomes" id="UP000627292"/>
    </source>
</evidence>
<dbReference type="PANTHER" id="PTHR33495">
    <property type="entry name" value="ANTI-SIGMA FACTOR ANTAGONIST TM_1081-RELATED-RELATED"/>
    <property type="match status" value="1"/>
</dbReference>
<dbReference type="Pfam" id="PF01740">
    <property type="entry name" value="STAS"/>
    <property type="match status" value="1"/>
</dbReference>
<name>A0A917MYR0_9BACT</name>
<dbReference type="AlphaFoldDB" id="A0A917MYR0"/>
<protein>
    <submittedName>
        <fullName evidence="2">Anti-sigma factor antagonist</fullName>
    </submittedName>
</protein>
<dbReference type="GO" id="GO:0043856">
    <property type="term" value="F:anti-sigma factor antagonist activity"/>
    <property type="evidence" value="ECO:0007669"/>
    <property type="project" value="TreeGrafter"/>
</dbReference>
<feature type="domain" description="STAS" evidence="1">
    <location>
        <begin position="19"/>
        <end position="110"/>
    </location>
</feature>
<sequence length="110" mass="12354">MIISTEEKKGHLLVTIQPAEASLNNAEEFKSAITQLLDKGEKRIVISFEKVAYIDSSFLGALVSCLKYAIAKQADISLISLQKDIHNLMHLIRIDKVFSIYNSFEEAIQN</sequence>
<proteinExistence type="predicted"/>
<dbReference type="PANTHER" id="PTHR33495:SF2">
    <property type="entry name" value="ANTI-SIGMA FACTOR ANTAGONIST TM_1081-RELATED"/>
    <property type="match status" value="1"/>
</dbReference>
<organism evidence="2 3">
    <name type="scientific">Filimonas zeae</name>
    <dbReference type="NCBI Taxonomy" id="1737353"/>
    <lineage>
        <taxon>Bacteria</taxon>
        <taxon>Pseudomonadati</taxon>
        <taxon>Bacteroidota</taxon>
        <taxon>Chitinophagia</taxon>
        <taxon>Chitinophagales</taxon>
        <taxon>Chitinophagaceae</taxon>
        <taxon>Filimonas</taxon>
    </lineage>
</organism>
<dbReference type="InterPro" id="IPR036513">
    <property type="entry name" value="STAS_dom_sf"/>
</dbReference>
<dbReference type="CDD" id="cd07043">
    <property type="entry name" value="STAS_anti-anti-sigma_factors"/>
    <property type="match status" value="1"/>
</dbReference>
<accession>A0A917MYR0</accession>
<gene>
    <name evidence="2" type="primary">spoIIAA</name>
    <name evidence="2" type="ORF">GCM10011379_50460</name>
</gene>
<dbReference type="InterPro" id="IPR002645">
    <property type="entry name" value="STAS_dom"/>
</dbReference>
<reference evidence="2" key="2">
    <citation type="submission" date="2020-09" db="EMBL/GenBank/DDBJ databases">
        <authorList>
            <person name="Sun Q."/>
            <person name="Zhou Y."/>
        </authorList>
    </citation>
    <scope>NUCLEOTIDE SEQUENCE</scope>
    <source>
        <strain evidence="2">CGMCC 1.15290</strain>
    </source>
</reference>
<dbReference type="EMBL" id="BMIB01000005">
    <property type="protein sequence ID" value="GGH80096.1"/>
    <property type="molecule type" value="Genomic_DNA"/>
</dbReference>
<evidence type="ECO:0000259" key="1">
    <source>
        <dbReference type="PROSITE" id="PS50801"/>
    </source>
</evidence>
<reference evidence="2" key="1">
    <citation type="journal article" date="2014" name="Int. J. Syst. Evol. Microbiol.">
        <title>Complete genome sequence of Corynebacterium casei LMG S-19264T (=DSM 44701T), isolated from a smear-ripened cheese.</title>
        <authorList>
            <consortium name="US DOE Joint Genome Institute (JGI-PGF)"/>
            <person name="Walter F."/>
            <person name="Albersmeier A."/>
            <person name="Kalinowski J."/>
            <person name="Ruckert C."/>
        </authorList>
    </citation>
    <scope>NUCLEOTIDE SEQUENCE</scope>
    <source>
        <strain evidence="2">CGMCC 1.15290</strain>
    </source>
</reference>
<keyword evidence="3" id="KW-1185">Reference proteome</keyword>